<keyword evidence="2 3" id="KW-0378">Hydrolase</keyword>
<evidence type="ECO:0000313" key="7">
    <source>
        <dbReference type="Proteomes" id="UP000267223"/>
    </source>
</evidence>
<evidence type="ECO:0000256" key="2">
    <source>
        <dbReference type="ARBA" id="ARBA00022801"/>
    </source>
</evidence>
<dbReference type="PRINTS" id="PR01575">
    <property type="entry name" value="FFH4HYDRLASE"/>
</dbReference>
<dbReference type="InterPro" id="IPR002376">
    <property type="entry name" value="Formyl_transf_N"/>
</dbReference>
<dbReference type="GO" id="GO:0006730">
    <property type="term" value="P:one-carbon metabolic process"/>
    <property type="evidence" value="ECO:0007669"/>
    <property type="project" value="UniProtKB-KW"/>
</dbReference>
<dbReference type="RefSeq" id="WP_123122116.1">
    <property type="nucleotide sequence ID" value="NZ_RJJR01000016.1"/>
</dbReference>
<dbReference type="NCBIfam" id="TIGR00655">
    <property type="entry name" value="PurU"/>
    <property type="match status" value="1"/>
</dbReference>
<dbReference type="Pfam" id="PF00551">
    <property type="entry name" value="Formyl_trans_N"/>
    <property type="match status" value="1"/>
</dbReference>
<organism evidence="6 7">
    <name type="scientific">Hanamia caeni</name>
    <dbReference type="NCBI Taxonomy" id="2294116"/>
    <lineage>
        <taxon>Bacteria</taxon>
        <taxon>Pseudomonadati</taxon>
        <taxon>Bacteroidota</taxon>
        <taxon>Chitinophagia</taxon>
        <taxon>Chitinophagales</taxon>
        <taxon>Chitinophagaceae</taxon>
        <taxon>Hanamia</taxon>
    </lineage>
</organism>
<dbReference type="UniPathway" id="UPA00074">
    <property type="reaction ID" value="UER00170"/>
</dbReference>
<gene>
    <name evidence="3 6" type="primary">purU</name>
    <name evidence="6" type="ORF">EFY79_17935</name>
</gene>
<dbReference type="SUPFAM" id="SSF53328">
    <property type="entry name" value="Formyltransferase"/>
    <property type="match status" value="1"/>
</dbReference>
<dbReference type="InterPro" id="IPR045865">
    <property type="entry name" value="ACT-like_dom_sf"/>
</dbReference>
<dbReference type="InterPro" id="IPR036477">
    <property type="entry name" value="Formyl_transf_N_sf"/>
</dbReference>
<keyword evidence="1 3" id="KW-0554">One-carbon metabolism</keyword>
<evidence type="ECO:0000313" key="6">
    <source>
        <dbReference type="EMBL" id="RNI33859.1"/>
    </source>
</evidence>
<dbReference type="Gene3D" id="3.40.50.170">
    <property type="entry name" value="Formyl transferase, N-terminal domain"/>
    <property type="match status" value="1"/>
</dbReference>
<dbReference type="AlphaFoldDB" id="A0A3M9N7V4"/>
<dbReference type="SUPFAM" id="SSF55021">
    <property type="entry name" value="ACT-like"/>
    <property type="match status" value="1"/>
</dbReference>
<keyword evidence="3" id="KW-0658">Purine biosynthesis</keyword>
<evidence type="ECO:0000256" key="3">
    <source>
        <dbReference type="HAMAP-Rule" id="MF_01927"/>
    </source>
</evidence>
<feature type="domain" description="Formyl transferase N-terminal" evidence="5">
    <location>
        <begin position="85"/>
        <end position="262"/>
    </location>
</feature>
<dbReference type="PIRSF" id="PIRSF036480">
    <property type="entry name" value="FormyFH4_hydr"/>
    <property type="match status" value="1"/>
</dbReference>
<dbReference type="OrthoDB" id="9806170at2"/>
<dbReference type="Gene3D" id="3.30.70.260">
    <property type="match status" value="1"/>
</dbReference>
<keyword evidence="7" id="KW-1185">Reference proteome</keyword>
<dbReference type="GO" id="GO:0006189">
    <property type="term" value="P:'de novo' IMP biosynthetic process"/>
    <property type="evidence" value="ECO:0007669"/>
    <property type="project" value="UniProtKB-UniRule"/>
</dbReference>
<dbReference type="InterPro" id="IPR044074">
    <property type="entry name" value="PurU_ACT"/>
</dbReference>
<evidence type="ECO:0000256" key="4">
    <source>
        <dbReference type="NCBIfam" id="TIGR00655"/>
    </source>
</evidence>
<dbReference type="PANTHER" id="PTHR42706">
    <property type="entry name" value="FORMYLTETRAHYDROFOLATE DEFORMYLASE"/>
    <property type="match status" value="1"/>
</dbReference>
<comment type="caution">
    <text evidence="6">The sequence shown here is derived from an EMBL/GenBank/DDBJ whole genome shotgun (WGS) entry which is preliminary data.</text>
</comment>
<comment type="function">
    <text evidence="3">Catalyzes the hydrolysis of 10-formyltetrahydrofolate (formyl-FH4) to formate and tetrahydrofolate (FH4).</text>
</comment>
<protein>
    <recommendedName>
        <fullName evidence="3 4">Formyltetrahydrofolate deformylase</fullName>
        <ecNumber evidence="3 4">3.5.1.10</ecNumber>
    </recommendedName>
    <alternativeName>
        <fullName evidence="3">Formyl-FH(4) hydrolase</fullName>
    </alternativeName>
</protein>
<evidence type="ECO:0000259" key="5">
    <source>
        <dbReference type="Pfam" id="PF00551"/>
    </source>
</evidence>
<proteinExistence type="inferred from homology"/>
<dbReference type="CDD" id="cd04875">
    <property type="entry name" value="ACT_F4HF-DF"/>
    <property type="match status" value="1"/>
</dbReference>
<evidence type="ECO:0000256" key="1">
    <source>
        <dbReference type="ARBA" id="ARBA00022563"/>
    </source>
</evidence>
<accession>A0A3M9N7V4</accession>
<dbReference type="GO" id="GO:0008864">
    <property type="term" value="F:formyltetrahydrofolate deformylase activity"/>
    <property type="evidence" value="ECO:0007669"/>
    <property type="project" value="UniProtKB-UniRule"/>
</dbReference>
<dbReference type="InterPro" id="IPR004810">
    <property type="entry name" value="PurU"/>
</dbReference>
<dbReference type="Proteomes" id="UP000267223">
    <property type="component" value="Unassembled WGS sequence"/>
</dbReference>
<reference evidence="6 7" key="1">
    <citation type="submission" date="2018-11" db="EMBL/GenBank/DDBJ databases">
        <title>Draft genome sequence of Ferruginibacter sp. BO-59.</title>
        <authorList>
            <person name="Im W.T."/>
        </authorList>
    </citation>
    <scope>NUCLEOTIDE SEQUENCE [LARGE SCALE GENOMIC DNA]</scope>
    <source>
        <strain evidence="6 7">BO-59</strain>
    </source>
</reference>
<name>A0A3M9N7V4_9BACT</name>
<dbReference type="NCBIfam" id="NF004684">
    <property type="entry name" value="PRK06027.1"/>
    <property type="match status" value="1"/>
</dbReference>
<comment type="catalytic activity">
    <reaction evidence="3">
        <text>(6R)-10-formyltetrahydrofolate + H2O = (6S)-5,6,7,8-tetrahydrofolate + formate + H(+)</text>
        <dbReference type="Rhea" id="RHEA:19833"/>
        <dbReference type="ChEBI" id="CHEBI:15377"/>
        <dbReference type="ChEBI" id="CHEBI:15378"/>
        <dbReference type="ChEBI" id="CHEBI:15740"/>
        <dbReference type="ChEBI" id="CHEBI:57453"/>
        <dbReference type="ChEBI" id="CHEBI:195366"/>
        <dbReference type="EC" id="3.5.1.10"/>
    </reaction>
</comment>
<dbReference type="HAMAP" id="MF_01927">
    <property type="entry name" value="PurU"/>
    <property type="match status" value="1"/>
</dbReference>
<comment type="pathway">
    <text evidence="3">Purine metabolism; IMP biosynthesis via de novo pathway; formate from 10-formyl-5,6,7,8-tetrahydrofolate: step 1/1.</text>
</comment>
<sequence>MSQADTHILLVNCPDESGLIFRVSNVVYEHKLNIVSNGEFVERKFNQFFMRTEFSGVVNEAVFLSEVKGVLPKEAEVRLTANTKKNIVILATKEHHCLSDLLLRNKFDEGNFNILAVISNYEYLHELTSKFDIPYFYISHSEKTREDHEQEILSLLHQLNPDFLVLAKYMRILSPSFAQSYNNRIINIHHSFLPAFAGAKPYQKAYERGVKIIGATAHFVNELLDEGPIIAQNVIPVNHTLDARQMASAGRDIEKNVLANALELVCNEKVFVFKNKTIVFS</sequence>
<comment type="similarity">
    <text evidence="3">Belongs to the PurU family.</text>
</comment>
<dbReference type="PANTHER" id="PTHR42706:SF1">
    <property type="entry name" value="FORMYLTETRAHYDROFOLATE DEFORMYLASE 2, MITOCHONDRIAL"/>
    <property type="match status" value="1"/>
</dbReference>
<feature type="active site" evidence="3">
    <location>
        <position position="225"/>
    </location>
</feature>
<dbReference type="EMBL" id="RJJR01000016">
    <property type="protein sequence ID" value="RNI33859.1"/>
    <property type="molecule type" value="Genomic_DNA"/>
</dbReference>
<dbReference type="EC" id="3.5.1.10" evidence="3 4"/>